<dbReference type="AlphaFoldDB" id="A0A6J4PP82"/>
<keyword evidence="1" id="KW-0812">Transmembrane</keyword>
<accession>A0A6J4PP82</accession>
<evidence type="ECO:0000313" key="1">
    <source>
        <dbReference type="EMBL" id="CAA9420184.1"/>
    </source>
</evidence>
<name>A0A6J4PP82_9ACTN</name>
<proteinExistence type="predicted"/>
<organism evidence="1">
    <name type="scientific">uncultured Propionibacteriaceae bacterium</name>
    <dbReference type="NCBI Taxonomy" id="257457"/>
    <lineage>
        <taxon>Bacteria</taxon>
        <taxon>Bacillati</taxon>
        <taxon>Actinomycetota</taxon>
        <taxon>Actinomycetes</taxon>
        <taxon>Propionibacteriales</taxon>
        <taxon>Propionibacteriaceae</taxon>
        <taxon>environmental samples</taxon>
    </lineage>
</organism>
<sequence>MRRRATGAPLTTAGERWAFLVTAVLVLAVVLLVRQALQAPPESPQCPDNDCAEPFSFAVIGDYPYSEAQQKEMPKVVDQINADPDLAIIAHLGDIKSEGACSTAYYRQIKAQFDRFADPLVYTFGDNEWTDCFRPSSGRGYNPLERLDTIRGIFVAKAGRTLGKSEPVTSQAKEGFPENVRYDRANVSFATFHAVGPRNGLAPWPGQTGPTAAQAAEVRERTAAANEHIRATFDTAREKRNRAVVLMTQADMFAPSFRVTADARPYSTIVSTIAEEAADFSGPVYLFNGDSHEYVSEQPLAKGSKWLTTYDVPAVENLTRITIDGDRNHTNYLKVTIRPYFTKVLAYTRVPFIGQ</sequence>
<gene>
    <name evidence="1" type="ORF">AVDCRST_MAG75-3388</name>
</gene>
<protein>
    <submittedName>
        <fullName evidence="1">Putative transmembrane protein</fullName>
    </submittedName>
</protein>
<dbReference type="SUPFAM" id="SSF56300">
    <property type="entry name" value="Metallo-dependent phosphatases"/>
    <property type="match status" value="1"/>
</dbReference>
<dbReference type="EMBL" id="CADCUO010000249">
    <property type="protein sequence ID" value="CAA9420184.1"/>
    <property type="molecule type" value="Genomic_DNA"/>
</dbReference>
<dbReference type="InterPro" id="IPR029052">
    <property type="entry name" value="Metallo-depent_PP-like"/>
</dbReference>
<reference evidence="1" key="1">
    <citation type="submission" date="2020-02" db="EMBL/GenBank/DDBJ databases">
        <authorList>
            <person name="Meier V. D."/>
        </authorList>
    </citation>
    <scope>NUCLEOTIDE SEQUENCE</scope>
    <source>
        <strain evidence="1">AVDCRST_MAG75</strain>
    </source>
</reference>
<keyword evidence="1" id="KW-0472">Membrane</keyword>